<keyword evidence="3" id="KW-1185">Reference proteome</keyword>
<gene>
    <name evidence="2" type="ORF">Asi03nite_26190</name>
</gene>
<organism evidence="2 3">
    <name type="scientific">Actinoplanes siamensis</name>
    <dbReference type="NCBI Taxonomy" id="1223317"/>
    <lineage>
        <taxon>Bacteria</taxon>
        <taxon>Bacillati</taxon>
        <taxon>Actinomycetota</taxon>
        <taxon>Actinomycetes</taxon>
        <taxon>Micromonosporales</taxon>
        <taxon>Micromonosporaceae</taxon>
        <taxon>Actinoplanes</taxon>
    </lineage>
</organism>
<dbReference type="InterPro" id="IPR008490">
    <property type="entry name" value="Transposase_InsH_N"/>
</dbReference>
<dbReference type="AlphaFoldDB" id="A0A919N661"/>
<name>A0A919N661_9ACTN</name>
<comment type="caution">
    <text evidence="2">The sequence shown here is derived from an EMBL/GenBank/DDBJ whole genome shotgun (WGS) entry which is preliminary data.</text>
</comment>
<evidence type="ECO:0000259" key="1">
    <source>
        <dbReference type="Pfam" id="PF05598"/>
    </source>
</evidence>
<proteinExistence type="predicted"/>
<reference evidence="2" key="1">
    <citation type="submission" date="2021-01" db="EMBL/GenBank/DDBJ databases">
        <title>Whole genome shotgun sequence of Actinoplanes siamensis NBRC 109076.</title>
        <authorList>
            <person name="Komaki H."/>
            <person name="Tamura T."/>
        </authorList>
    </citation>
    <scope>NUCLEOTIDE SEQUENCE</scope>
    <source>
        <strain evidence="2">NBRC 109076</strain>
    </source>
</reference>
<dbReference type="EMBL" id="BOMW01000024">
    <property type="protein sequence ID" value="GIF05081.1"/>
    <property type="molecule type" value="Genomic_DNA"/>
</dbReference>
<feature type="domain" description="Transposase InsH N-terminal" evidence="1">
    <location>
        <begin position="1"/>
        <end position="41"/>
    </location>
</feature>
<accession>A0A919N661</accession>
<dbReference type="Proteomes" id="UP000629619">
    <property type="component" value="Unassembled WGS sequence"/>
</dbReference>
<evidence type="ECO:0000313" key="2">
    <source>
        <dbReference type="EMBL" id="GIF05081.1"/>
    </source>
</evidence>
<dbReference type="Pfam" id="PF05598">
    <property type="entry name" value="DUF772"/>
    <property type="match status" value="1"/>
</dbReference>
<protein>
    <recommendedName>
        <fullName evidence="1">Transposase InsH N-terminal domain-containing protein</fullName>
    </recommendedName>
</protein>
<evidence type="ECO:0000313" key="3">
    <source>
        <dbReference type="Proteomes" id="UP000629619"/>
    </source>
</evidence>
<sequence>MQFASDLTDRQAGEAVRARIEWKYCLGLELDDPGFDFSVLSEDL</sequence>